<feature type="region of interest" description="Disordered" evidence="4">
    <location>
        <begin position="434"/>
        <end position="457"/>
    </location>
</feature>
<evidence type="ECO:0000256" key="4">
    <source>
        <dbReference type="SAM" id="MobiDB-lite"/>
    </source>
</evidence>
<keyword evidence="2" id="KW-0238">DNA-binding</keyword>
<feature type="compositionally biased region" description="Basic and acidic residues" evidence="4">
    <location>
        <begin position="442"/>
        <end position="457"/>
    </location>
</feature>
<dbReference type="PROSITE" id="PS00041">
    <property type="entry name" value="HTH_ARAC_FAMILY_1"/>
    <property type="match status" value="1"/>
</dbReference>
<dbReference type="AlphaFoldDB" id="A0AA88JY27"/>
<evidence type="ECO:0000256" key="5">
    <source>
        <dbReference type="SAM" id="Phobius"/>
    </source>
</evidence>
<evidence type="ECO:0000313" key="8">
    <source>
        <dbReference type="Proteomes" id="UP000326380"/>
    </source>
</evidence>
<feature type="domain" description="HTH araC/xylS-type" evidence="6">
    <location>
        <begin position="333"/>
        <end position="437"/>
    </location>
</feature>
<dbReference type="InterPro" id="IPR020449">
    <property type="entry name" value="Tscrpt_reg_AraC-type_HTH"/>
</dbReference>
<comment type="caution">
    <text evidence="7">The sequence shown here is derived from an EMBL/GenBank/DDBJ whole genome shotgun (WGS) entry which is preliminary data.</text>
</comment>
<dbReference type="GO" id="GO:0003700">
    <property type="term" value="F:DNA-binding transcription factor activity"/>
    <property type="evidence" value="ECO:0007669"/>
    <property type="project" value="InterPro"/>
</dbReference>
<sequence>MNTSSTGVRYFLSAAVLLFLFFCILFYSSFRIRRPHPTTAMKEPNLDQWTTGFALVAFLGLFMAPLLYSQAGQRKGQIGYVVAILALFSAVLLYYVLWWSNYLTYFPFLNGFVELFTFLFGPLFYLYLRSLAEKQPLGAQRWLHFLPFVVCLLLSLPWLVLPPEQKRQVAEAAGPGSFFALYHRSLPWLALVQLLGYAVALLRLQPAFNALHHVGRWARWLTASYWGFVLANWSYYLLVQLPFFNRQWDYGVSLAMSAFIFLVAVLAYVQPQVFQTNQSPGFSPAPELAAAPAPAETAVEAEAATATDAQPVPPAPRYQHSGLPPRVAQEQAHRLEQLMRGEKLYRNSELRLDTLADRLGLSRHHLSQVLNEQLGVNFFEYINALRIAEAQELLRNTSRQQLNIIEVAYEVGFNNKVSFNKAFKATTGLTPSEYRQNLNGNTDRDLRLEAEPELEKG</sequence>
<dbReference type="InterPro" id="IPR018060">
    <property type="entry name" value="HTH_AraC"/>
</dbReference>
<keyword evidence="5" id="KW-0472">Membrane</keyword>
<dbReference type="PROSITE" id="PS01124">
    <property type="entry name" value="HTH_ARAC_FAMILY_2"/>
    <property type="match status" value="1"/>
</dbReference>
<dbReference type="InterPro" id="IPR018062">
    <property type="entry name" value="HTH_AraC-typ_CS"/>
</dbReference>
<gene>
    <name evidence="7" type="ORF">F0P96_18190</name>
</gene>
<dbReference type="SUPFAM" id="SSF46689">
    <property type="entry name" value="Homeodomain-like"/>
    <property type="match status" value="1"/>
</dbReference>
<feature type="transmembrane region" description="Helical" evidence="5">
    <location>
        <begin position="7"/>
        <end position="29"/>
    </location>
</feature>
<feature type="transmembrane region" description="Helical" evidence="5">
    <location>
        <begin position="186"/>
        <end position="205"/>
    </location>
</feature>
<feature type="transmembrane region" description="Helical" evidence="5">
    <location>
        <begin position="105"/>
        <end position="128"/>
    </location>
</feature>
<feature type="transmembrane region" description="Helical" evidence="5">
    <location>
        <begin position="80"/>
        <end position="99"/>
    </location>
</feature>
<reference evidence="7 8" key="1">
    <citation type="submission" date="2019-09" db="EMBL/GenBank/DDBJ databases">
        <title>Genome sequence of Hymenobacter sp. M3.</title>
        <authorList>
            <person name="Srinivasan S."/>
        </authorList>
    </citation>
    <scope>NUCLEOTIDE SEQUENCE [LARGE SCALE GENOMIC DNA]</scope>
    <source>
        <strain evidence="7 8">M3</strain>
    </source>
</reference>
<evidence type="ECO:0000256" key="2">
    <source>
        <dbReference type="ARBA" id="ARBA00023125"/>
    </source>
</evidence>
<proteinExistence type="predicted"/>
<dbReference type="SMART" id="SM00342">
    <property type="entry name" value="HTH_ARAC"/>
    <property type="match status" value="1"/>
</dbReference>
<feature type="transmembrane region" description="Helical" evidence="5">
    <location>
        <begin position="49"/>
        <end position="68"/>
    </location>
</feature>
<organism evidence="7 8">
    <name type="scientific">Hymenobacter busanensis</name>
    <dbReference type="NCBI Taxonomy" id="2607656"/>
    <lineage>
        <taxon>Bacteria</taxon>
        <taxon>Pseudomonadati</taxon>
        <taxon>Bacteroidota</taxon>
        <taxon>Cytophagia</taxon>
        <taxon>Cytophagales</taxon>
        <taxon>Hymenobacteraceae</taxon>
        <taxon>Hymenobacter</taxon>
    </lineage>
</organism>
<dbReference type="Gene3D" id="1.10.10.60">
    <property type="entry name" value="Homeodomain-like"/>
    <property type="match status" value="2"/>
</dbReference>
<dbReference type="InterPro" id="IPR009057">
    <property type="entry name" value="Homeodomain-like_sf"/>
</dbReference>
<feature type="transmembrane region" description="Helical" evidence="5">
    <location>
        <begin position="250"/>
        <end position="269"/>
    </location>
</feature>
<evidence type="ECO:0000313" key="7">
    <source>
        <dbReference type="EMBL" id="KAA9327167.1"/>
    </source>
</evidence>
<keyword evidence="3" id="KW-0804">Transcription</keyword>
<feature type="transmembrane region" description="Helical" evidence="5">
    <location>
        <begin position="140"/>
        <end position="160"/>
    </location>
</feature>
<dbReference type="Proteomes" id="UP000326380">
    <property type="component" value="Unassembled WGS sequence"/>
</dbReference>
<dbReference type="GO" id="GO:0043565">
    <property type="term" value="F:sequence-specific DNA binding"/>
    <property type="evidence" value="ECO:0007669"/>
    <property type="project" value="InterPro"/>
</dbReference>
<feature type="region of interest" description="Disordered" evidence="4">
    <location>
        <begin position="299"/>
        <end position="323"/>
    </location>
</feature>
<feature type="compositionally biased region" description="Low complexity" evidence="4">
    <location>
        <begin position="299"/>
        <end position="309"/>
    </location>
</feature>
<evidence type="ECO:0000256" key="1">
    <source>
        <dbReference type="ARBA" id="ARBA00023015"/>
    </source>
</evidence>
<accession>A0AA88JY27</accession>
<protein>
    <submittedName>
        <fullName evidence="7">Helix-turn-helix transcriptional regulator</fullName>
    </submittedName>
</protein>
<dbReference type="PANTHER" id="PTHR43280:SF29">
    <property type="entry name" value="ARAC-FAMILY TRANSCRIPTIONAL REGULATOR"/>
    <property type="match status" value="1"/>
</dbReference>
<evidence type="ECO:0000256" key="3">
    <source>
        <dbReference type="ARBA" id="ARBA00023163"/>
    </source>
</evidence>
<keyword evidence="5" id="KW-1133">Transmembrane helix</keyword>
<dbReference type="EMBL" id="VTWU01000007">
    <property type="protein sequence ID" value="KAA9327167.1"/>
    <property type="molecule type" value="Genomic_DNA"/>
</dbReference>
<keyword evidence="1" id="KW-0805">Transcription regulation</keyword>
<dbReference type="PRINTS" id="PR00032">
    <property type="entry name" value="HTHARAC"/>
</dbReference>
<dbReference type="Pfam" id="PF12833">
    <property type="entry name" value="HTH_18"/>
    <property type="match status" value="1"/>
</dbReference>
<dbReference type="PANTHER" id="PTHR43280">
    <property type="entry name" value="ARAC-FAMILY TRANSCRIPTIONAL REGULATOR"/>
    <property type="match status" value="1"/>
</dbReference>
<feature type="transmembrane region" description="Helical" evidence="5">
    <location>
        <begin position="217"/>
        <end position="238"/>
    </location>
</feature>
<evidence type="ECO:0000259" key="6">
    <source>
        <dbReference type="PROSITE" id="PS01124"/>
    </source>
</evidence>
<keyword evidence="5" id="KW-0812">Transmembrane</keyword>
<keyword evidence="8" id="KW-1185">Reference proteome</keyword>
<name>A0AA88JY27_9BACT</name>